<organism evidence="6 7">
    <name type="scientific">Sphingorhabdus arenilitoris</name>
    <dbReference type="NCBI Taxonomy" id="1490041"/>
    <lineage>
        <taxon>Bacteria</taxon>
        <taxon>Pseudomonadati</taxon>
        <taxon>Pseudomonadota</taxon>
        <taxon>Alphaproteobacteria</taxon>
        <taxon>Sphingomonadales</taxon>
        <taxon>Sphingomonadaceae</taxon>
        <taxon>Sphingorhabdus</taxon>
    </lineage>
</organism>
<protein>
    <submittedName>
        <fullName evidence="6">MAPEG family protein</fullName>
    </submittedName>
</protein>
<evidence type="ECO:0000313" key="7">
    <source>
        <dbReference type="Proteomes" id="UP001595887"/>
    </source>
</evidence>
<keyword evidence="4 5" id="KW-0472">Membrane</keyword>
<keyword evidence="7" id="KW-1185">Reference proteome</keyword>
<evidence type="ECO:0000256" key="5">
    <source>
        <dbReference type="SAM" id="Phobius"/>
    </source>
</evidence>
<dbReference type="Pfam" id="PF01124">
    <property type="entry name" value="MAPEG"/>
    <property type="match status" value="1"/>
</dbReference>
<gene>
    <name evidence="6" type="ORF">ACFOWX_06945</name>
</gene>
<feature type="transmembrane region" description="Helical" evidence="5">
    <location>
        <begin position="93"/>
        <end position="112"/>
    </location>
</feature>
<dbReference type="SUPFAM" id="SSF161084">
    <property type="entry name" value="MAPEG domain-like"/>
    <property type="match status" value="1"/>
</dbReference>
<keyword evidence="3 5" id="KW-1133">Transmembrane helix</keyword>
<evidence type="ECO:0000256" key="3">
    <source>
        <dbReference type="ARBA" id="ARBA00022989"/>
    </source>
</evidence>
<evidence type="ECO:0000256" key="2">
    <source>
        <dbReference type="ARBA" id="ARBA00022692"/>
    </source>
</evidence>
<evidence type="ECO:0000256" key="1">
    <source>
        <dbReference type="ARBA" id="ARBA00004370"/>
    </source>
</evidence>
<reference evidence="7" key="1">
    <citation type="journal article" date="2019" name="Int. J. Syst. Evol. Microbiol.">
        <title>The Global Catalogue of Microorganisms (GCM) 10K type strain sequencing project: providing services to taxonomists for standard genome sequencing and annotation.</title>
        <authorList>
            <consortium name="The Broad Institute Genomics Platform"/>
            <consortium name="The Broad Institute Genome Sequencing Center for Infectious Disease"/>
            <person name="Wu L."/>
            <person name="Ma J."/>
        </authorList>
    </citation>
    <scope>NUCLEOTIDE SEQUENCE [LARGE SCALE GENOMIC DNA]</scope>
    <source>
        <strain evidence="7">CECT 8531</strain>
    </source>
</reference>
<proteinExistence type="predicted"/>
<comment type="caution">
    <text evidence="6">The sequence shown here is derived from an EMBL/GenBank/DDBJ whole genome shotgun (WGS) entry which is preliminary data.</text>
</comment>
<accession>A0ABV8RG17</accession>
<dbReference type="InterPro" id="IPR023352">
    <property type="entry name" value="MAPEG-like_dom_sf"/>
</dbReference>
<dbReference type="Gene3D" id="1.20.120.550">
    <property type="entry name" value="Membrane associated eicosanoid/glutathione metabolism-like domain"/>
    <property type="match status" value="1"/>
</dbReference>
<comment type="subcellular location">
    <subcellularLocation>
        <location evidence="1">Membrane</location>
    </subcellularLocation>
</comment>
<evidence type="ECO:0000313" key="6">
    <source>
        <dbReference type="EMBL" id="MFC4292148.1"/>
    </source>
</evidence>
<feature type="transmembrane region" description="Helical" evidence="5">
    <location>
        <begin position="118"/>
        <end position="142"/>
    </location>
</feature>
<dbReference type="EMBL" id="JBHSDH010000013">
    <property type="protein sequence ID" value="MFC4292148.1"/>
    <property type="molecule type" value="Genomic_DNA"/>
</dbReference>
<dbReference type="Proteomes" id="UP001595887">
    <property type="component" value="Unassembled WGS sequence"/>
</dbReference>
<dbReference type="InterPro" id="IPR001129">
    <property type="entry name" value="Membr-assoc_MAPEG"/>
</dbReference>
<dbReference type="RefSeq" id="WP_381422598.1">
    <property type="nucleotide sequence ID" value="NZ_JBHSDH010000013.1"/>
</dbReference>
<evidence type="ECO:0000256" key="4">
    <source>
        <dbReference type="ARBA" id="ARBA00023136"/>
    </source>
</evidence>
<keyword evidence="2 5" id="KW-0812">Transmembrane</keyword>
<name>A0ABV8RG17_9SPHN</name>
<feature type="transmembrane region" description="Helical" evidence="5">
    <location>
        <begin position="6"/>
        <end position="30"/>
    </location>
</feature>
<sequence length="146" mass="16454">MAGNLLLPAAILILWSMIVLLYMTALRLPALRAARSHMRSAPKGARYQDIEQYIPAKVNWPSHNYTHLLEQPTIFYPAVILLHLSGANDAMNVALAWAYVVLRIVHSLWQIFFNGIPLRMTLFAVSSLCLLALAIRCTYSVLMFTV</sequence>